<protein>
    <submittedName>
        <fullName evidence="7">Esterase</fullName>
    </submittedName>
</protein>
<dbReference type="Gene3D" id="3.40.1090.10">
    <property type="entry name" value="Cytosolic phospholipase A2 catalytic domain"/>
    <property type="match status" value="2"/>
</dbReference>
<keyword evidence="4 5" id="KW-0443">Lipid metabolism</keyword>
<dbReference type="EMBL" id="AVPG01000002">
    <property type="protein sequence ID" value="KGX88560.1"/>
    <property type="molecule type" value="Genomic_DNA"/>
</dbReference>
<dbReference type="OrthoDB" id="9770965at2"/>
<comment type="caution">
    <text evidence="7">The sequence shown here is derived from an EMBL/GenBank/DDBJ whole genome shotgun (WGS) entry which is preliminary data.</text>
</comment>
<feature type="short sequence motif" description="GXSXG" evidence="5">
    <location>
        <begin position="39"/>
        <end position="43"/>
    </location>
</feature>
<name>A0A0A5GBU3_9BACI</name>
<dbReference type="RefSeq" id="WP_036832211.1">
    <property type="nucleotide sequence ID" value="NZ_AVPG01000002.1"/>
</dbReference>
<dbReference type="GO" id="GO:0016042">
    <property type="term" value="P:lipid catabolic process"/>
    <property type="evidence" value="ECO:0007669"/>
    <property type="project" value="UniProtKB-UniRule"/>
</dbReference>
<dbReference type="Pfam" id="PF01734">
    <property type="entry name" value="Patatin"/>
    <property type="match status" value="1"/>
</dbReference>
<dbReference type="AlphaFoldDB" id="A0A0A5GBU3"/>
<feature type="active site" description="Nucleophile" evidence="5">
    <location>
        <position position="41"/>
    </location>
</feature>
<dbReference type="PANTHER" id="PTHR14226">
    <property type="entry name" value="NEUROPATHY TARGET ESTERASE/SWISS CHEESE D.MELANOGASTER"/>
    <property type="match status" value="1"/>
</dbReference>
<dbReference type="InterPro" id="IPR050301">
    <property type="entry name" value="NTE"/>
</dbReference>
<dbReference type="PROSITE" id="PS01237">
    <property type="entry name" value="UPF0028"/>
    <property type="match status" value="1"/>
</dbReference>
<comment type="caution">
    <text evidence="5">Lacks conserved residue(s) required for the propagation of feature annotation.</text>
</comment>
<feature type="domain" description="PNPLA" evidence="6">
    <location>
        <begin position="8"/>
        <end position="166"/>
    </location>
</feature>
<reference evidence="7 8" key="1">
    <citation type="submission" date="2013-08" db="EMBL/GenBank/DDBJ databases">
        <authorList>
            <person name="Huang J."/>
            <person name="Wang G."/>
        </authorList>
    </citation>
    <scope>NUCLEOTIDE SEQUENCE [LARGE SCALE GENOMIC DNA]</scope>
    <source>
        <strain evidence="7 8">JSM 072002</strain>
    </source>
</reference>
<dbReference type="InterPro" id="IPR002641">
    <property type="entry name" value="PNPLA_dom"/>
</dbReference>
<dbReference type="Proteomes" id="UP000030401">
    <property type="component" value="Unassembled WGS sequence"/>
</dbReference>
<feature type="active site" description="Proton acceptor" evidence="5">
    <location>
        <position position="153"/>
    </location>
</feature>
<gene>
    <name evidence="7" type="ORF">N784_07775</name>
</gene>
<comment type="similarity">
    <text evidence="1">Belongs to the NTE family.</text>
</comment>
<evidence type="ECO:0000256" key="3">
    <source>
        <dbReference type="ARBA" id="ARBA00022963"/>
    </source>
</evidence>
<dbReference type="InterPro" id="IPR016035">
    <property type="entry name" value="Acyl_Trfase/lysoPLipase"/>
</dbReference>
<proteinExistence type="inferred from homology"/>
<dbReference type="STRING" id="1385512.N784_07775"/>
<evidence type="ECO:0000313" key="8">
    <source>
        <dbReference type="Proteomes" id="UP000030401"/>
    </source>
</evidence>
<dbReference type="InterPro" id="IPR001423">
    <property type="entry name" value="LysoPLipase_patatin_CS"/>
</dbReference>
<dbReference type="SUPFAM" id="SSF52151">
    <property type="entry name" value="FabD/lysophospholipase-like"/>
    <property type="match status" value="1"/>
</dbReference>
<evidence type="ECO:0000256" key="5">
    <source>
        <dbReference type="PROSITE-ProRule" id="PRU01161"/>
    </source>
</evidence>
<organism evidence="7 8">
    <name type="scientific">Pontibacillus litoralis JSM 072002</name>
    <dbReference type="NCBI Taxonomy" id="1385512"/>
    <lineage>
        <taxon>Bacteria</taxon>
        <taxon>Bacillati</taxon>
        <taxon>Bacillota</taxon>
        <taxon>Bacilli</taxon>
        <taxon>Bacillales</taxon>
        <taxon>Bacillaceae</taxon>
        <taxon>Pontibacillus</taxon>
    </lineage>
</organism>
<evidence type="ECO:0000256" key="2">
    <source>
        <dbReference type="ARBA" id="ARBA00022801"/>
    </source>
</evidence>
<dbReference type="PROSITE" id="PS51635">
    <property type="entry name" value="PNPLA"/>
    <property type="match status" value="1"/>
</dbReference>
<dbReference type="eggNOG" id="COG1752">
    <property type="taxonomic scope" value="Bacteria"/>
</dbReference>
<evidence type="ECO:0000313" key="7">
    <source>
        <dbReference type="EMBL" id="KGX88560.1"/>
    </source>
</evidence>
<evidence type="ECO:0000256" key="1">
    <source>
        <dbReference type="ARBA" id="ARBA00006636"/>
    </source>
</evidence>
<keyword evidence="3 5" id="KW-0442">Lipid degradation</keyword>
<sequence length="265" mass="29158">MTRPKIGIALGSGGARGFAHLGVLNVLQQENIPIDMVAGTSMGALVGAFYCAGQEMETMYRLARTFKRKYYTDITVPKMGFIQGKRIKELIRMFTFNKPLEALDIPLSVIATDIYNGEKVVFTQGNVAEAVRASISIPGIFVPEKVGKRLLIDGGVVDRLPISTVKQMGADIIIAVDCAHFHANDDIASIFDVIMQSLDIMQDEFMNRIPLDAHVVMRPNVAQFSSRAYTGIEAIIKEGEKEAALHIATLKNCIANWKESNHESE</sequence>
<feature type="short sequence motif" description="DGA/G" evidence="5">
    <location>
        <begin position="153"/>
        <end position="155"/>
    </location>
</feature>
<dbReference type="PANTHER" id="PTHR14226:SF76">
    <property type="entry name" value="NTE FAMILY PROTEIN RSSA"/>
    <property type="match status" value="1"/>
</dbReference>
<evidence type="ECO:0000256" key="4">
    <source>
        <dbReference type="ARBA" id="ARBA00023098"/>
    </source>
</evidence>
<accession>A0A0A5GBU3</accession>
<keyword evidence="8" id="KW-1185">Reference proteome</keyword>
<dbReference type="GO" id="GO:0004622">
    <property type="term" value="F:phosphatidylcholine lysophospholipase activity"/>
    <property type="evidence" value="ECO:0007669"/>
    <property type="project" value="InterPro"/>
</dbReference>
<dbReference type="GO" id="GO:0046470">
    <property type="term" value="P:phosphatidylcholine metabolic process"/>
    <property type="evidence" value="ECO:0007669"/>
    <property type="project" value="InterPro"/>
</dbReference>
<evidence type="ECO:0000259" key="6">
    <source>
        <dbReference type="PROSITE" id="PS51635"/>
    </source>
</evidence>
<keyword evidence="2 5" id="KW-0378">Hydrolase</keyword>